<proteinExistence type="predicted"/>
<evidence type="ECO:0000313" key="3">
    <source>
        <dbReference type="Proteomes" id="UP001597307"/>
    </source>
</evidence>
<name>A0ABW4Q608_9MICC</name>
<accession>A0ABW4Q608</accession>
<feature type="compositionally biased region" description="Low complexity" evidence="1">
    <location>
        <begin position="83"/>
        <end position="97"/>
    </location>
</feature>
<evidence type="ECO:0000256" key="1">
    <source>
        <dbReference type="SAM" id="MobiDB-lite"/>
    </source>
</evidence>
<organism evidence="2 3">
    <name type="scientific">Arthrobacter flavus</name>
    <dbReference type="NCBI Taxonomy" id="95172"/>
    <lineage>
        <taxon>Bacteria</taxon>
        <taxon>Bacillati</taxon>
        <taxon>Actinomycetota</taxon>
        <taxon>Actinomycetes</taxon>
        <taxon>Micrococcales</taxon>
        <taxon>Micrococcaceae</taxon>
        <taxon>Arthrobacter</taxon>
    </lineage>
</organism>
<dbReference type="InterPro" id="IPR029046">
    <property type="entry name" value="LolA/LolB/LppX"/>
</dbReference>
<dbReference type="RefSeq" id="WP_343877940.1">
    <property type="nucleotide sequence ID" value="NZ_BAAAIJ010000009.1"/>
</dbReference>
<feature type="region of interest" description="Disordered" evidence="1">
    <location>
        <begin position="274"/>
        <end position="307"/>
    </location>
</feature>
<keyword evidence="2" id="KW-0449">Lipoprotein</keyword>
<dbReference type="Proteomes" id="UP001597307">
    <property type="component" value="Unassembled WGS sequence"/>
</dbReference>
<evidence type="ECO:0000313" key="2">
    <source>
        <dbReference type="EMBL" id="MFD1845744.1"/>
    </source>
</evidence>
<protein>
    <submittedName>
        <fullName evidence="2">Outer membrane lipoprotein carrier protein LolA</fullName>
    </submittedName>
</protein>
<dbReference type="PANTHER" id="PTHR37507">
    <property type="entry name" value="SPORULATION PROTEIN YDCC"/>
    <property type="match status" value="1"/>
</dbReference>
<dbReference type="SUPFAM" id="SSF89392">
    <property type="entry name" value="Prokaryotic lipoproteins and lipoprotein localization factors"/>
    <property type="match status" value="1"/>
</dbReference>
<sequence length="379" mass="39044">MNRKWRNWVPAVAVTAVMGAGVILVPLTANAAVDLPDLTAAEVLELAAGHSVAALSGTVEQASDLGLPDLALISGAGGGGMGASASPGADPGPDAGSVPTAEGTMLEMLTAPHTARVFLNGPTQARIQILDEMAERNFILNGDELWYFDSEENSAVRSMIEPADGVPTDLPEVQTPDQLATLFLEKADPTTEVSVGTDRMVAGRAAYQLILTPRSNETLVGSITVDVDAETGLPLAVSVAAVGGTTPAFSAAYTEISLEAPAPEIFDFTPPAGATVTEATGHGEHGNKRDHSDAKPEAADESTEPTVTGTGWATVVEFPAGGFAAEDPELTGMIDQLSTPVDGGRLMQTRLLNVLLTDDGRVLVGSVPADRLQAVADDE</sequence>
<dbReference type="PANTHER" id="PTHR37507:SF2">
    <property type="entry name" value="SPORULATION PROTEIN YDCC"/>
    <property type="match status" value="1"/>
</dbReference>
<keyword evidence="3" id="KW-1185">Reference proteome</keyword>
<reference evidence="3" key="1">
    <citation type="journal article" date="2019" name="Int. J. Syst. Evol. Microbiol.">
        <title>The Global Catalogue of Microorganisms (GCM) 10K type strain sequencing project: providing services to taxonomists for standard genome sequencing and annotation.</title>
        <authorList>
            <consortium name="The Broad Institute Genomics Platform"/>
            <consortium name="The Broad Institute Genome Sequencing Center for Infectious Disease"/>
            <person name="Wu L."/>
            <person name="Ma J."/>
        </authorList>
    </citation>
    <scope>NUCLEOTIDE SEQUENCE [LARGE SCALE GENOMIC DNA]</scope>
    <source>
        <strain evidence="3">JCM 11496</strain>
    </source>
</reference>
<feature type="region of interest" description="Disordered" evidence="1">
    <location>
        <begin position="81"/>
        <end position="100"/>
    </location>
</feature>
<gene>
    <name evidence="2" type="ORF">ACFSFX_03945</name>
</gene>
<feature type="compositionally biased region" description="Basic and acidic residues" evidence="1">
    <location>
        <begin position="281"/>
        <end position="298"/>
    </location>
</feature>
<dbReference type="InterPro" id="IPR052944">
    <property type="entry name" value="Sporulation_related"/>
</dbReference>
<dbReference type="Gene3D" id="2.50.20.10">
    <property type="entry name" value="Lipoprotein localisation LolA/LolB/LppX"/>
    <property type="match status" value="1"/>
</dbReference>
<comment type="caution">
    <text evidence="2">The sequence shown here is derived from an EMBL/GenBank/DDBJ whole genome shotgun (WGS) entry which is preliminary data.</text>
</comment>
<dbReference type="EMBL" id="JBHUGA010000009">
    <property type="protein sequence ID" value="MFD1845744.1"/>
    <property type="molecule type" value="Genomic_DNA"/>
</dbReference>